<proteinExistence type="predicted"/>
<organism evidence="1">
    <name type="scientific">Edaphobacter paludis</name>
    <dbReference type="NCBI Taxonomy" id="3035702"/>
    <lineage>
        <taxon>Bacteria</taxon>
        <taxon>Pseudomonadati</taxon>
        <taxon>Acidobacteriota</taxon>
        <taxon>Terriglobia</taxon>
        <taxon>Terriglobales</taxon>
        <taxon>Acidobacteriaceae</taxon>
        <taxon>Edaphobacter</taxon>
    </lineage>
</organism>
<accession>A0AAU7D9N4</accession>
<gene>
    <name evidence="1" type="ORF">P4G45_02760</name>
    <name evidence="2" type="ORF">P8936_02735</name>
</gene>
<dbReference type="EMBL" id="CP121194">
    <property type="protein sequence ID" value="XBH10663.1"/>
    <property type="molecule type" value="Genomic_DNA"/>
</dbReference>
<dbReference type="EMBL" id="CP121195">
    <property type="protein sequence ID" value="XBH14091.1"/>
    <property type="molecule type" value="Genomic_DNA"/>
</dbReference>
<dbReference type="RefSeq" id="WP_348268169.1">
    <property type="nucleotide sequence ID" value="NZ_CP121194.1"/>
</dbReference>
<evidence type="ECO:0000313" key="2">
    <source>
        <dbReference type="EMBL" id="XBH14091.1"/>
    </source>
</evidence>
<name>A0AAU7D0H0_9BACT</name>
<dbReference type="InterPro" id="IPR015943">
    <property type="entry name" value="WD40/YVTN_repeat-like_dom_sf"/>
</dbReference>
<reference evidence="1" key="1">
    <citation type="submission" date="2023-03" db="EMBL/GenBank/DDBJ databases">
        <title>Edaphobacter sp.</title>
        <authorList>
            <person name="Huber K.J."/>
            <person name="Papendorf J."/>
            <person name="Pilke C."/>
            <person name="Bunk B."/>
            <person name="Sproeer C."/>
            <person name="Pester M."/>
        </authorList>
    </citation>
    <scope>NUCLEOTIDE SEQUENCE</scope>
    <source>
        <strain evidence="1">DSM 109919</strain>
        <strain evidence="2">DSM 109920</strain>
    </source>
</reference>
<protein>
    <submittedName>
        <fullName evidence="1">Uncharacterized protein</fullName>
    </submittedName>
</protein>
<dbReference type="AlphaFoldDB" id="A0AAU7D0H0"/>
<accession>A0AAU7D0H0</accession>
<dbReference type="PROSITE" id="PS51257">
    <property type="entry name" value="PROKAR_LIPOPROTEIN"/>
    <property type="match status" value="1"/>
</dbReference>
<dbReference type="Gene3D" id="2.130.10.10">
    <property type="entry name" value="YVTN repeat-like/Quinoprotein amine dehydrogenase"/>
    <property type="match status" value="1"/>
</dbReference>
<sequence>MRRFVGLVILLLFTIPFGISISGCAKKAAAVQFCNGGDSGPVVGQVTTITLSPKVYGVSLNYGSIGQISPPAATDCKGNTVSVPSYTYGTTDKSLSIVDVQPTTGRICAGHWNRNSGAGVADFTYCIPATTSGTFSIIASGGGTNSNPLPVYVHPTVTNVVLGPPSSSDPTDPNNCNGPDPATNCSPAAYSTSATSCTINPANGCCTTPLATSTSYVANACLSQGSTGQLAARVYAGTGASQKNISCQVGHPTFTPETASIVTIDQNGVATAQAPGSTIITSNLANAGSSAGFFSTCPPVSIALSAPGFSGDATVTPNNQLPLNTIVKDKNGTVLTGLTLEYVSTTPTTIPGASTITPPFPGAAGITAICQPPSCNPSPFNQIGLFGNGTPVLSNELKVTAPGKNSTALYIGSTSSQYIVPVDFTTNVIGNPIRLPYVPNSMVISNDGSSIYMGSSNELMTFNALTNSLSGQDATVMGQVLAVSPDNTTLVVTDPTRQLVYLYTSTGPTATASGIQTQYGGVGTHAEFSPDSQTVYITTTTNQLLVHSTLTGWTSVPLTNPANDVAITVPSAGAFLAGSTTTARGQCPITTTTTVNGLPTTSNVFYPQAYSGGPATDRLAATNDGLHILGATVATNSLTDFVFSPPGVPTGPCDPAGTKFNPTPGAPLVLPGVTTTAITGIDPTSDSSIAFVTYTGTGSVVPYYAPGTGTLANIQLSGSAIAPVAGVVSADNSTFFVGTSGDNDVHLIDRTTLTDQPTKTIAPKLPGINGGVAVPNLLVQRPRASTS</sequence>
<dbReference type="SUPFAM" id="SSF75011">
    <property type="entry name" value="3-carboxy-cis,cis-mucoante lactonizing enzyme"/>
    <property type="match status" value="1"/>
</dbReference>
<evidence type="ECO:0000313" key="1">
    <source>
        <dbReference type="EMBL" id="XBH10663.1"/>
    </source>
</evidence>
<dbReference type="KEGG" id="epl:P4G45_02760"/>